<evidence type="ECO:0000313" key="9">
    <source>
        <dbReference type="Proteomes" id="UP001431783"/>
    </source>
</evidence>
<reference evidence="8 9" key="1">
    <citation type="submission" date="2023-03" db="EMBL/GenBank/DDBJ databases">
        <title>Genome insight into feeding habits of ladybird beetles.</title>
        <authorList>
            <person name="Li H.-S."/>
            <person name="Huang Y.-H."/>
            <person name="Pang H."/>
        </authorList>
    </citation>
    <scope>NUCLEOTIDE SEQUENCE [LARGE SCALE GENOMIC DNA]</scope>
    <source>
        <strain evidence="8">SYSU_2023b</strain>
        <tissue evidence="8">Whole body</tissue>
    </source>
</reference>
<sequence>MGNIMRWLPLISLMVFVAANSLIGIAPSLAGEFFSPEAKDVSMALGILFGGLSGFVTTFLFERVQNAIGLGETFFIFAGLCLVTVVFIIVFLIETRGKTLEEIQDELNNNRITAFK</sequence>
<dbReference type="Gene3D" id="1.20.1250.20">
    <property type="entry name" value="MFS general substrate transporter like domains"/>
    <property type="match status" value="1"/>
</dbReference>
<dbReference type="EMBL" id="JARQZJ010000032">
    <property type="protein sequence ID" value="KAK9874915.1"/>
    <property type="molecule type" value="Genomic_DNA"/>
</dbReference>
<feature type="chain" id="PRO_5043441496" description="Major facilitator superfamily (MFS) profile domain-containing protein" evidence="6">
    <location>
        <begin position="20"/>
        <end position="116"/>
    </location>
</feature>
<dbReference type="InterPro" id="IPR050549">
    <property type="entry name" value="MFS_Trehalose_Transporter"/>
</dbReference>
<comment type="subcellular location">
    <subcellularLocation>
        <location evidence="1">Membrane</location>
        <topology evidence="1">Multi-pass membrane protein</topology>
    </subcellularLocation>
</comment>
<dbReference type="Pfam" id="PF00083">
    <property type="entry name" value="Sugar_tr"/>
    <property type="match status" value="1"/>
</dbReference>
<evidence type="ECO:0000256" key="2">
    <source>
        <dbReference type="ARBA" id="ARBA00022692"/>
    </source>
</evidence>
<dbReference type="GO" id="GO:0022857">
    <property type="term" value="F:transmembrane transporter activity"/>
    <property type="evidence" value="ECO:0007669"/>
    <property type="project" value="InterPro"/>
</dbReference>
<gene>
    <name evidence="8" type="ORF">WA026_005731</name>
</gene>
<feature type="domain" description="Major facilitator superfamily (MFS) profile" evidence="7">
    <location>
        <begin position="1"/>
        <end position="96"/>
    </location>
</feature>
<keyword evidence="9" id="KW-1185">Reference proteome</keyword>
<evidence type="ECO:0000256" key="4">
    <source>
        <dbReference type="ARBA" id="ARBA00023136"/>
    </source>
</evidence>
<keyword evidence="6" id="KW-0732">Signal</keyword>
<organism evidence="8 9">
    <name type="scientific">Henosepilachna vigintioctopunctata</name>
    <dbReference type="NCBI Taxonomy" id="420089"/>
    <lineage>
        <taxon>Eukaryota</taxon>
        <taxon>Metazoa</taxon>
        <taxon>Ecdysozoa</taxon>
        <taxon>Arthropoda</taxon>
        <taxon>Hexapoda</taxon>
        <taxon>Insecta</taxon>
        <taxon>Pterygota</taxon>
        <taxon>Neoptera</taxon>
        <taxon>Endopterygota</taxon>
        <taxon>Coleoptera</taxon>
        <taxon>Polyphaga</taxon>
        <taxon>Cucujiformia</taxon>
        <taxon>Coccinelloidea</taxon>
        <taxon>Coccinellidae</taxon>
        <taxon>Epilachninae</taxon>
        <taxon>Epilachnini</taxon>
        <taxon>Henosepilachna</taxon>
    </lineage>
</organism>
<keyword evidence="3 5" id="KW-1133">Transmembrane helix</keyword>
<feature type="signal peptide" evidence="6">
    <location>
        <begin position="1"/>
        <end position="19"/>
    </location>
</feature>
<evidence type="ECO:0000256" key="5">
    <source>
        <dbReference type="SAM" id="Phobius"/>
    </source>
</evidence>
<dbReference type="InterPro" id="IPR020846">
    <property type="entry name" value="MFS_dom"/>
</dbReference>
<dbReference type="AlphaFoldDB" id="A0AAW1TX96"/>
<accession>A0AAW1TX96</accession>
<dbReference type="InterPro" id="IPR005828">
    <property type="entry name" value="MFS_sugar_transport-like"/>
</dbReference>
<dbReference type="Proteomes" id="UP001431783">
    <property type="component" value="Unassembled WGS sequence"/>
</dbReference>
<comment type="caution">
    <text evidence="8">The sequence shown here is derived from an EMBL/GenBank/DDBJ whole genome shotgun (WGS) entry which is preliminary data.</text>
</comment>
<evidence type="ECO:0000256" key="3">
    <source>
        <dbReference type="ARBA" id="ARBA00022989"/>
    </source>
</evidence>
<evidence type="ECO:0000256" key="6">
    <source>
        <dbReference type="SAM" id="SignalP"/>
    </source>
</evidence>
<proteinExistence type="predicted"/>
<feature type="transmembrane region" description="Helical" evidence="5">
    <location>
        <begin position="40"/>
        <end position="61"/>
    </location>
</feature>
<dbReference type="PROSITE" id="PS50850">
    <property type="entry name" value="MFS"/>
    <property type="match status" value="1"/>
</dbReference>
<evidence type="ECO:0000259" key="7">
    <source>
        <dbReference type="PROSITE" id="PS50850"/>
    </source>
</evidence>
<dbReference type="InterPro" id="IPR036259">
    <property type="entry name" value="MFS_trans_sf"/>
</dbReference>
<dbReference type="GO" id="GO:0016020">
    <property type="term" value="C:membrane"/>
    <property type="evidence" value="ECO:0007669"/>
    <property type="project" value="UniProtKB-SubCell"/>
</dbReference>
<protein>
    <recommendedName>
        <fullName evidence="7">Major facilitator superfamily (MFS) profile domain-containing protein</fullName>
    </recommendedName>
</protein>
<keyword evidence="2 5" id="KW-0812">Transmembrane</keyword>
<evidence type="ECO:0000256" key="1">
    <source>
        <dbReference type="ARBA" id="ARBA00004141"/>
    </source>
</evidence>
<name>A0AAW1TX96_9CUCU</name>
<evidence type="ECO:0000313" key="8">
    <source>
        <dbReference type="EMBL" id="KAK9874915.1"/>
    </source>
</evidence>
<feature type="transmembrane region" description="Helical" evidence="5">
    <location>
        <begin position="73"/>
        <end position="93"/>
    </location>
</feature>
<dbReference type="PANTHER" id="PTHR48021">
    <property type="match status" value="1"/>
</dbReference>
<dbReference type="SUPFAM" id="SSF103473">
    <property type="entry name" value="MFS general substrate transporter"/>
    <property type="match status" value="1"/>
</dbReference>
<keyword evidence="4 5" id="KW-0472">Membrane</keyword>
<dbReference type="PANTHER" id="PTHR48021:SF1">
    <property type="entry name" value="GH07001P-RELATED"/>
    <property type="match status" value="1"/>
</dbReference>